<comment type="caution">
    <text evidence="13">The sequence shown here is derived from an EMBL/GenBank/DDBJ whole genome shotgun (WGS) entry which is preliminary data.</text>
</comment>
<name>A0ABQ6FZI6_9CHLR</name>
<dbReference type="Pfam" id="PF02322">
    <property type="entry name" value="Cyt_bd_oxida_II"/>
    <property type="match status" value="1"/>
</dbReference>
<evidence type="ECO:0000256" key="7">
    <source>
        <dbReference type="ARBA" id="ARBA00022723"/>
    </source>
</evidence>
<keyword evidence="9 12" id="KW-1133">Transmembrane helix</keyword>
<keyword evidence="8" id="KW-0249">Electron transport</keyword>
<keyword evidence="7" id="KW-0479">Metal-binding</keyword>
<keyword evidence="11 12" id="KW-0472">Membrane</keyword>
<feature type="transmembrane region" description="Helical" evidence="12">
    <location>
        <begin position="80"/>
        <end position="97"/>
    </location>
</feature>
<evidence type="ECO:0000256" key="1">
    <source>
        <dbReference type="ARBA" id="ARBA00004651"/>
    </source>
</evidence>
<feature type="transmembrane region" description="Helical" evidence="12">
    <location>
        <begin position="202"/>
        <end position="225"/>
    </location>
</feature>
<keyword evidence="14" id="KW-1185">Reference proteome</keyword>
<organism evidence="13 14">
    <name type="scientific">Dictyobacter halimunensis</name>
    <dbReference type="NCBI Taxonomy" id="3026934"/>
    <lineage>
        <taxon>Bacteria</taxon>
        <taxon>Bacillati</taxon>
        <taxon>Chloroflexota</taxon>
        <taxon>Ktedonobacteria</taxon>
        <taxon>Ktedonobacterales</taxon>
        <taxon>Dictyobacteraceae</taxon>
        <taxon>Dictyobacter</taxon>
    </lineage>
</organism>
<evidence type="ECO:0000313" key="13">
    <source>
        <dbReference type="EMBL" id="GLV59671.1"/>
    </source>
</evidence>
<sequence>MQTLWFILIAFMLTMYILLDGFDLGAGVIHLFAARTESEREQVLRAIGPVWDGNEVWLIAAGGTLFFSFPILYASSFSGFYLPLIIVLWLLIVRGVAIELRSHISNPVWVAFWDGGFFIGSALLAIFFGAAMGNVIRGVPMDAHGVFFEALWTDFNPFSAVTGILDWYTVLIGLFALVVLTTHGATFIAVKTESMLQQRARRIAKATWLISIVMAIVVTVVTIIVQPLISENFGSRYWIVIFPLIALIGWAGIGLGLFRGRDRLAFFSSCAFIIGMLASTAASLYPYMLPATTRANSLTIHNASASAYGQAVGLVWWIIGIMLASVYFILTYRLFWGKVPSGTTIGGGYGDYAQHKLGQSRASNTPNS</sequence>
<dbReference type="PANTHER" id="PTHR43141">
    <property type="entry name" value="CYTOCHROME BD2 SUBUNIT II"/>
    <property type="match status" value="1"/>
</dbReference>
<keyword evidence="5" id="KW-0349">Heme</keyword>
<evidence type="ECO:0000256" key="9">
    <source>
        <dbReference type="ARBA" id="ARBA00022989"/>
    </source>
</evidence>
<evidence type="ECO:0000256" key="6">
    <source>
        <dbReference type="ARBA" id="ARBA00022692"/>
    </source>
</evidence>
<evidence type="ECO:0000256" key="5">
    <source>
        <dbReference type="ARBA" id="ARBA00022617"/>
    </source>
</evidence>
<reference evidence="13 14" key="1">
    <citation type="submission" date="2023-02" db="EMBL/GenBank/DDBJ databases">
        <title>Dictyobacter halimunensis sp. nov., a new member of the class Ktedonobacteria from forest soil in a geothermal area.</title>
        <authorList>
            <person name="Rachmania M.K."/>
            <person name="Ningsih F."/>
            <person name="Sakai Y."/>
            <person name="Yabe S."/>
            <person name="Yokota A."/>
            <person name="Sjamsuridzal W."/>
        </authorList>
    </citation>
    <scope>NUCLEOTIDE SEQUENCE [LARGE SCALE GENOMIC DNA]</scope>
    <source>
        <strain evidence="13 14">S3.2.2.5</strain>
    </source>
</reference>
<proteinExistence type="inferred from homology"/>
<dbReference type="NCBIfam" id="TIGR00203">
    <property type="entry name" value="cydB"/>
    <property type="match status" value="1"/>
</dbReference>
<evidence type="ECO:0000313" key="14">
    <source>
        <dbReference type="Proteomes" id="UP001344906"/>
    </source>
</evidence>
<keyword evidence="3" id="KW-0813">Transport</keyword>
<dbReference type="InterPro" id="IPR003317">
    <property type="entry name" value="Cyt-d_oxidase_su2"/>
</dbReference>
<feature type="transmembrane region" description="Helical" evidence="12">
    <location>
        <begin position="265"/>
        <end position="287"/>
    </location>
</feature>
<protein>
    <submittedName>
        <fullName evidence="13">Cytochrome oxidase d subunit II</fullName>
    </submittedName>
</protein>
<evidence type="ECO:0000256" key="4">
    <source>
        <dbReference type="ARBA" id="ARBA00022475"/>
    </source>
</evidence>
<evidence type="ECO:0000256" key="10">
    <source>
        <dbReference type="ARBA" id="ARBA00023004"/>
    </source>
</evidence>
<evidence type="ECO:0000256" key="2">
    <source>
        <dbReference type="ARBA" id="ARBA00007543"/>
    </source>
</evidence>
<feature type="transmembrane region" description="Helical" evidence="12">
    <location>
        <begin position="307"/>
        <end position="330"/>
    </location>
</feature>
<gene>
    <name evidence="13" type="primary">cydB_2</name>
    <name evidence="13" type="ORF">KDH_64970</name>
</gene>
<feature type="transmembrane region" description="Helical" evidence="12">
    <location>
        <begin position="109"/>
        <end position="132"/>
    </location>
</feature>
<dbReference type="PIRSF" id="PIRSF000267">
    <property type="entry name" value="Cyt_oxidse_sub2"/>
    <property type="match status" value="1"/>
</dbReference>
<keyword evidence="10" id="KW-0408">Iron</keyword>
<evidence type="ECO:0000256" key="12">
    <source>
        <dbReference type="SAM" id="Phobius"/>
    </source>
</evidence>
<evidence type="ECO:0000256" key="3">
    <source>
        <dbReference type="ARBA" id="ARBA00022448"/>
    </source>
</evidence>
<evidence type="ECO:0000256" key="8">
    <source>
        <dbReference type="ARBA" id="ARBA00022982"/>
    </source>
</evidence>
<dbReference type="PANTHER" id="PTHR43141:SF5">
    <property type="entry name" value="CYTOCHROME BD-I UBIQUINOL OXIDASE SUBUNIT 2"/>
    <property type="match status" value="1"/>
</dbReference>
<feature type="transmembrane region" description="Helical" evidence="12">
    <location>
        <begin position="167"/>
        <end position="190"/>
    </location>
</feature>
<dbReference type="EMBL" id="BSRI01000002">
    <property type="protein sequence ID" value="GLV59671.1"/>
    <property type="molecule type" value="Genomic_DNA"/>
</dbReference>
<dbReference type="RefSeq" id="WP_338256414.1">
    <property type="nucleotide sequence ID" value="NZ_BSRI01000002.1"/>
</dbReference>
<feature type="transmembrane region" description="Helical" evidence="12">
    <location>
        <begin position="6"/>
        <end position="34"/>
    </location>
</feature>
<comment type="subcellular location">
    <subcellularLocation>
        <location evidence="1">Cell membrane</location>
        <topology evidence="1">Multi-pass membrane protein</topology>
    </subcellularLocation>
</comment>
<feature type="transmembrane region" description="Helical" evidence="12">
    <location>
        <begin position="237"/>
        <end position="258"/>
    </location>
</feature>
<keyword evidence="6 12" id="KW-0812">Transmembrane</keyword>
<dbReference type="Proteomes" id="UP001344906">
    <property type="component" value="Unassembled WGS sequence"/>
</dbReference>
<accession>A0ABQ6FZI6</accession>
<evidence type="ECO:0000256" key="11">
    <source>
        <dbReference type="ARBA" id="ARBA00023136"/>
    </source>
</evidence>
<comment type="similarity">
    <text evidence="2">Belongs to the cytochrome ubiquinol oxidase subunit 2 family.</text>
</comment>
<keyword evidence="4" id="KW-1003">Cell membrane</keyword>